<keyword evidence="1" id="KW-0812">Transmembrane</keyword>
<protein>
    <recommendedName>
        <fullName evidence="4">Glycerophosphoryl diester phosphodiesterase membrane domain-containing protein</fullName>
    </recommendedName>
</protein>
<organism evidence="2 3">
    <name type="scientific">Candidatus Marinarcus aquaticus</name>
    <dbReference type="NCBI Taxonomy" id="2044504"/>
    <lineage>
        <taxon>Bacteria</taxon>
        <taxon>Pseudomonadati</taxon>
        <taxon>Campylobacterota</taxon>
        <taxon>Epsilonproteobacteria</taxon>
        <taxon>Campylobacterales</taxon>
        <taxon>Arcobacteraceae</taxon>
        <taxon>Candidatus Marinarcus</taxon>
    </lineage>
</organism>
<dbReference type="AlphaFoldDB" id="A0A4Q0XMF9"/>
<reference evidence="2 3" key="1">
    <citation type="submission" date="2017-10" db="EMBL/GenBank/DDBJ databases">
        <title>Genomics of the genus Arcobacter.</title>
        <authorList>
            <person name="Perez-Cataluna A."/>
            <person name="Figueras M.J."/>
        </authorList>
    </citation>
    <scope>NUCLEOTIDE SEQUENCE [LARGE SCALE GENOMIC DNA]</scope>
    <source>
        <strain evidence="2 3">CECT 8987</strain>
    </source>
</reference>
<keyword evidence="1" id="KW-0472">Membrane</keyword>
<evidence type="ECO:0000313" key="2">
    <source>
        <dbReference type="EMBL" id="RXJ54565.1"/>
    </source>
</evidence>
<keyword evidence="1" id="KW-1133">Transmembrane helix</keyword>
<sequence>MINTIMKDTLKLIFEKWVILIKVLFPYMVILMVTDAFMQESTARVILGKTQEGDIYTVAVGVLMSALMSLLIAVKTHRILLLPSFEISALEFLCFGYKEVRFLWISLILSVMTFVIPVMLYFIFKLLGIIPMMGVFVGISVSSFIVARLSMVLPSCAIGQHMSFKDSWHLTQKYKWLSYFIIILYPILISVVLSLVYGFVINFLAALFSLDLAVMMVVLNVCITVLIISAISAMYRYISCSCDEFKYEVVCVDDDKIKE</sequence>
<comment type="caution">
    <text evidence="2">The sequence shown here is derived from an EMBL/GenBank/DDBJ whole genome shotgun (WGS) entry which is preliminary data.</text>
</comment>
<feature type="transmembrane region" description="Helical" evidence="1">
    <location>
        <begin position="12"/>
        <end position="33"/>
    </location>
</feature>
<feature type="transmembrane region" description="Helical" evidence="1">
    <location>
        <begin position="102"/>
        <end position="124"/>
    </location>
</feature>
<dbReference type="EMBL" id="PDKN01000009">
    <property type="protein sequence ID" value="RXJ54565.1"/>
    <property type="molecule type" value="Genomic_DNA"/>
</dbReference>
<accession>A0A4Q0XMF9</accession>
<gene>
    <name evidence="2" type="ORF">CRV04_11045</name>
</gene>
<dbReference type="RefSeq" id="WP_128996912.1">
    <property type="nucleotide sequence ID" value="NZ_PDKN01000009.1"/>
</dbReference>
<proteinExistence type="predicted"/>
<keyword evidence="3" id="KW-1185">Reference proteome</keyword>
<evidence type="ECO:0008006" key="4">
    <source>
        <dbReference type="Google" id="ProtNLM"/>
    </source>
</evidence>
<feature type="transmembrane region" description="Helical" evidence="1">
    <location>
        <begin position="212"/>
        <end position="238"/>
    </location>
</feature>
<dbReference type="Proteomes" id="UP000290657">
    <property type="component" value="Unassembled WGS sequence"/>
</dbReference>
<feature type="transmembrane region" description="Helical" evidence="1">
    <location>
        <begin position="53"/>
        <end position="74"/>
    </location>
</feature>
<feature type="transmembrane region" description="Helical" evidence="1">
    <location>
        <begin position="130"/>
        <end position="155"/>
    </location>
</feature>
<evidence type="ECO:0000313" key="3">
    <source>
        <dbReference type="Proteomes" id="UP000290657"/>
    </source>
</evidence>
<evidence type="ECO:0000256" key="1">
    <source>
        <dbReference type="SAM" id="Phobius"/>
    </source>
</evidence>
<feature type="transmembrane region" description="Helical" evidence="1">
    <location>
        <begin position="176"/>
        <end position="200"/>
    </location>
</feature>
<name>A0A4Q0XMF9_9BACT</name>